<proteinExistence type="predicted"/>
<accession>A0A5D4I3U0</accession>
<protein>
    <submittedName>
        <fullName evidence="1">Alpha/beta hydrolase</fullName>
    </submittedName>
</protein>
<reference evidence="1 2" key="1">
    <citation type="submission" date="2019-08" db="EMBL/GenBank/DDBJ databases">
        <title>Draft genome for granaticin producer strain Streptomyces parvus C05.</title>
        <authorList>
            <person name="Gonzalez-Pimentel J.L."/>
        </authorList>
    </citation>
    <scope>NUCLEOTIDE SEQUENCE [LARGE SCALE GENOMIC DNA]</scope>
    <source>
        <strain evidence="1 2">C05</strain>
    </source>
</reference>
<dbReference type="SUPFAM" id="SSF53474">
    <property type="entry name" value="alpha/beta-Hydrolases"/>
    <property type="match status" value="1"/>
</dbReference>
<gene>
    <name evidence="1" type="ORF">FY004_35085</name>
</gene>
<dbReference type="EMBL" id="VSZQ01000321">
    <property type="protein sequence ID" value="TYR47831.1"/>
    <property type="molecule type" value="Genomic_DNA"/>
</dbReference>
<dbReference type="GO" id="GO:0016787">
    <property type="term" value="F:hydrolase activity"/>
    <property type="evidence" value="ECO:0007669"/>
    <property type="project" value="UniProtKB-KW"/>
</dbReference>
<evidence type="ECO:0000313" key="2">
    <source>
        <dbReference type="Proteomes" id="UP000323242"/>
    </source>
</evidence>
<organism evidence="1 2">
    <name type="scientific">Streptomyces parvus</name>
    <dbReference type="NCBI Taxonomy" id="66428"/>
    <lineage>
        <taxon>Bacteria</taxon>
        <taxon>Bacillati</taxon>
        <taxon>Actinomycetota</taxon>
        <taxon>Actinomycetes</taxon>
        <taxon>Kitasatosporales</taxon>
        <taxon>Streptomycetaceae</taxon>
        <taxon>Streptomyces</taxon>
    </lineage>
</organism>
<keyword evidence="1" id="KW-0378">Hydrolase</keyword>
<dbReference type="InterPro" id="IPR029058">
    <property type="entry name" value="AB_hydrolase_fold"/>
</dbReference>
<name>A0A5D4I3U0_9ACTN</name>
<dbReference type="AlphaFoldDB" id="A0A5D4I3U0"/>
<comment type="caution">
    <text evidence="1">The sequence shown here is derived from an EMBL/GenBank/DDBJ whole genome shotgun (WGS) entry which is preliminary data.</text>
</comment>
<sequence>MVLLLPDGEADSRRRPSTLSYAIQLPFARALARAGEGDGLAVHVLRYRCRGWNADDAHPAEDAAWAADEVQRLYGDVPVCLVGHG</sequence>
<keyword evidence="2" id="KW-1185">Reference proteome</keyword>
<dbReference type="Proteomes" id="UP000323242">
    <property type="component" value="Unassembled WGS sequence"/>
</dbReference>
<feature type="non-terminal residue" evidence="1">
    <location>
        <position position="85"/>
    </location>
</feature>
<evidence type="ECO:0000313" key="1">
    <source>
        <dbReference type="EMBL" id="TYR47831.1"/>
    </source>
</evidence>